<feature type="compositionally biased region" description="Polar residues" evidence="1">
    <location>
        <begin position="48"/>
        <end position="68"/>
    </location>
</feature>
<reference evidence="3" key="3">
    <citation type="submission" date="2018-07" db="EMBL/GenBank/DDBJ databases">
        <title>WGS assembly of Glycine max.</title>
        <authorList>
            <person name="Schmutz J."/>
            <person name="Cannon S."/>
            <person name="Schlueter J."/>
            <person name="Ma J."/>
            <person name="Mitros T."/>
            <person name="Nelson W."/>
            <person name="Hyten D."/>
            <person name="Song Q."/>
            <person name="Thelen J."/>
            <person name="Cheng J."/>
            <person name="Xu D."/>
            <person name="Hellsten U."/>
            <person name="May G."/>
            <person name="Yu Y."/>
            <person name="Sakurai T."/>
            <person name="Umezawa T."/>
            <person name="Bhattacharyya M."/>
            <person name="Sandhu D."/>
            <person name="Valliyodan B."/>
            <person name="Lindquist E."/>
            <person name="Peto M."/>
            <person name="Grant D."/>
            <person name="Shu S."/>
            <person name="Goodstein D."/>
            <person name="Barry K."/>
            <person name="Futrell-Griggs M."/>
            <person name="Abernathy B."/>
            <person name="Du J."/>
            <person name="Tian Z."/>
            <person name="Zhu L."/>
            <person name="Gill N."/>
            <person name="Joshi T."/>
            <person name="Libault M."/>
            <person name="Sethuraman A."/>
            <person name="Zhang X."/>
            <person name="Shinozaki K."/>
            <person name="Nguyen H."/>
            <person name="Wing R."/>
            <person name="Cregan P."/>
            <person name="Specht J."/>
            <person name="Grimwood J."/>
            <person name="Rokhsar D."/>
            <person name="Stacey G."/>
            <person name="Shoemaker R."/>
            <person name="Jackson S."/>
        </authorList>
    </citation>
    <scope>NUCLEOTIDE SEQUENCE</scope>
    <source>
        <tissue evidence="3">Callus</tissue>
    </source>
</reference>
<evidence type="ECO:0000313" key="5">
    <source>
        <dbReference type="Proteomes" id="UP000008827"/>
    </source>
</evidence>
<dbReference type="Proteomes" id="UP000008827">
    <property type="component" value="Chromosome 14"/>
</dbReference>
<evidence type="ECO:0000313" key="3">
    <source>
        <dbReference type="EMBL" id="KRH16611.1"/>
    </source>
</evidence>
<keyword evidence="2" id="KW-1133">Transmembrane helix</keyword>
<evidence type="ECO:0000256" key="2">
    <source>
        <dbReference type="SAM" id="Phobius"/>
    </source>
</evidence>
<accession>A0A0R0GLG8</accession>
<feature type="region of interest" description="Disordered" evidence="1">
    <location>
        <begin position="48"/>
        <end position="70"/>
    </location>
</feature>
<dbReference type="PaxDb" id="3847-GLYMA14G33580.1"/>
<dbReference type="STRING" id="3847.A0A0R0GLG8"/>
<reference evidence="4" key="2">
    <citation type="submission" date="2018-02" db="UniProtKB">
        <authorList>
            <consortium name="EnsemblPlants"/>
        </authorList>
    </citation>
    <scope>IDENTIFICATION</scope>
    <source>
        <strain evidence="4">Williams 82</strain>
    </source>
</reference>
<sequence length="206" mass="23501">MLCTKNEVLVQMQHVPSSVNALKFYANVQPNIRGRNVYVQFSSHQELTTMDQSQGRGDEQGQYTTKPNSLSHSSSHAISYDNGCVVSSIFSPWINGKDCNISEVSCFVLGSTECCCLLIHVANPYNRIKLGCFFLMCCEILLHFRYLISDSLKKNSRICYLLFLKLKFSMFFEEILREKGIFFVIPAANFSFGWDLLPTIVFLLNF</sequence>
<dbReference type="AlphaFoldDB" id="A0A0R0GLG8"/>
<keyword evidence="2" id="KW-0812">Transmembrane</keyword>
<keyword evidence="5" id="KW-1185">Reference proteome</keyword>
<name>A0A0R0GLG8_SOYBN</name>
<gene>
    <name evidence="3" type="ORF">GLYMA_14G165500</name>
</gene>
<proteinExistence type="predicted"/>
<reference evidence="3 4" key="1">
    <citation type="journal article" date="2010" name="Nature">
        <title>Genome sequence of the palaeopolyploid soybean.</title>
        <authorList>
            <person name="Schmutz J."/>
            <person name="Cannon S.B."/>
            <person name="Schlueter J."/>
            <person name="Ma J."/>
            <person name="Mitros T."/>
            <person name="Nelson W."/>
            <person name="Hyten D.L."/>
            <person name="Song Q."/>
            <person name="Thelen J.J."/>
            <person name="Cheng J."/>
            <person name="Xu D."/>
            <person name="Hellsten U."/>
            <person name="May G.D."/>
            <person name="Yu Y."/>
            <person name="Sakurai T."/>
            <person name="Umezawa T."/>
            <person name="Bhattacharyya M.K."/>
            <person name="Sandhu D."/>
            <person name="Valliyodan B."/>
            <person name="Lindquist E."/>
            <person name="Peto M."/>
            <person name="Grant D."/>
            <person name="Shu S."/>
            <person name="Goodstein D."/>
            <person name="Barry K."/>
            <person name="Futrell-Griggs M."/>
            <person name="Abernathy B."/>
            <person name="Du J."/>
            <person name="Tian Z."/>
            <person name="Zhu L."/>
            <person name="Gill N."/>
            <person name="Joshi T."/>
            <person name="Libault M."/>
            <person name="Sethuraman A."/>
            <person name="Zhang X.-C."/>
            <person name="Shinozaki K."/>
            <person name="Nguyen H.T."/>
            <person name="Wing R.A."/>
            <person name="Cregan P."/>
            <person name="Specht J."/>
            <person name="Grimwood J."/>
            <person name="Rokhsar D."/>
            <person name="Stacey G."/>
            <person name="Shoemaker R.C."/>
            <person name="Jackson S.A."/>
        </authorList>
    </citation>
    <scope>NUCLEOTIDE SEQUENCE</scope>
    <source>
        <strain evidence="4">cv. Williams 82</strain>
        <tissue evidence="3">Callus</tissue>
    </source>
</reference>
<dbReference type="InterPro" id="IPR012677">
    <property type="entry name" value="Nucleotide-bd_a/b_plait_sf"/>
</dbReference>
<dbReference type="EnsemblPlants" id="KRH16611">
    <property type="protein sequence ID" value="KRH16611"/>
    <property type="gene ID" value="GLYMA_14G165500"/>
</dbReference>
<dbReference type="InParanoid" id="A0A0R0GLG8"/>
<keyword evidence="2" id="KW-0472">Membrane</keyword>
<protein>
    <submittedName>
        <fullName evidence="3 4">Uncharacterized protein</fullName>
    </submittedName>
</protein>
<feature type="transmembrane region" description="Helical" evidence="2">
    <location>
        <begin position="180"/>
        <end position="204"/>
    </location>
</feature>
<organism evidence="3">
    <name type="scientific">Glycine max</name>
    <name type="common">Soybean</name>
    <name type="synonym">Glycine hispida</name>
    <dbReference type="NCBI Taxonomy" id="3847"/>
    <lineage>
        <taxon>Eukaryota</taxon>
        <taxon>Viridiplantae</taxon>
        <taxon>Streptophyta</taxon>
        <taxon>Embryophyta</taxon>
        <taxon>Tracheophyta</taxon>
        <taxon>Spermatophyta</taxon>
        <taxon>Magnoliopsida</taxon>
        <taxon>eudicotyledons</taxon>
        <taxon>Gunneridae</taxon>
        <taxon>Pentapetalae</taxon>
        <taxon>rosids</taxon>
        <taxon>fabids</taxon>
        <taxon>Fabales</taxon>
        <taxon>Fabaceae</taxon>
        <taxon>Papilionoideae</taxon>
        <taxon>50 kb inversion clade</taxon>
        <taxon>NPAAA clade</taxon>
        <taxon>indigoferoid/millettioid clade</taxon>
        <taxon>Phaseoleae</taxon>
        <taxon>Glycine</taxon>
        <taxon>Glycine subgen. Soja</taxon>
    </lineage>
</organism>
<dbReference type="Gene3D" id="3.30.70.330">
    <property type="match status" value="1"/>
</dbReference>
<evidence type="ECO:0000313" key="4">
    <source>
        <dbReference type="EnsemblPlants" id="KRH16611"/>
    </source>
</evidence>
<dbReference type="Gramene" id="KRH16611">
    <property type="protein sequence ID" value="KRH16611"/>
    <property type="gene ID" value="GLYMA_14G165500"/>
</dbReference>
<dbReference type="EMBL" id="CM000847">
    <property type="protein sequence ID" value="KRH16611.1"/>
    <property type="molecule type" value="Genomic_DNA"/>
</dbReference>
<evidence type="ECO:0000256" key="1">
    <source>
        <dbReference type="SAM" id="MobiDB-lite"/>
    </source>
</evidence>